<reference evidence="2 3" key="1">
    <citation type="journal article" date="2012" name="Proc. Natl. Acad. Sci. U.S.A.">
        <title>Comparative genomics of Ceriporiopsis subvermispora and Phanerochaete chrysosporium provide insight into selective ligninolysis.</title>
        <authorList>
            <person name="Fernandez-Fueyo E."/>
            <person name="Ruiz-Duenas F.J."/>
            <person name="Ferreira P."/>
            <person name="Floudas D."/>
            <person name="Hibbett D.S."/>
            <person name="Canessa P."/>
            <person name="Larrondo L.F."/>
            <person name="James T.Y."/>
            <person name="Seelenfreund D."/>
            <person name="Lobos S."/>
            <person name="Polanco R."/>
            <person name="Tello M."/>
            <person name="Honda Y."/>
            <person name="Watanabe T."/>
            <person name="Watanabe T."/>
            <person name="Ryu J.S."/>
            <person name="Kubicek C.P."/>
            <person name="Schmoll M."/>
            <person name="Gaskell J."/>
            <person name="Hammel K.E."/>
            <person name="St John F.J."/>
            <person name="Vanden Wymelenberg A."/>
            <person name="Sabat G."/>
            <person name="Splinter BonDurant S."/>
            <person name="Syed K."/>
            <person name="Yadav J.S."/>
            <person name="Doddapaneni H."/>
            <person name="Subramanian V."/>
            <person name="Lavin J.L."/>
            <person name="Oguiza J.A."/>
            <person name="Perez G."/>
            <person name="Pisabarro A.G."/>
            <person name="Ramirez L."/>
            <person name="Santoyo F."/>
            <person name="Master E."/>
            <person name="Coutinho P.M."/>
            <person name="Henrissat B."/>
            <person name="Lombard V."/>
            <person name="Magnuson J.K."/>
            <person name="Kuees U."/>
            <person name="Hori C."/>
            <person name="Igarashi K."/>
            <person name="Samejima M."/>
            <person name="Held B.W."/>
            <person name="Barry K.W."/>
            <person name="LaButti K.M."/>
            <person name="Lapidus A."/>
            <person name="Lindquist E.A."/>
            <person name="Lucas S.M."/>
            <person name="Riley R."/>
            <person name="Salamov A.A."/>
            <person name="Hoffmeister D."/>
            <person name="Schwenk D."/>
            <person name="Hadar Y."/>
            <person name="Yarden O."/>
            <person name="de Vries R.P."/>
            <person name="Wiebenga A."/>
            <person name="Stenlid J."/>
            <person name="Eastwood D."/>
            <person name="Grigoriev I.V."/>
            <person name="Berka R.M."/>
            <person name="Blanchette R.A."/>
            <person name="Kersten P."/>
            <person name="Martinez A.T."/>
            <person name="Vicuna R."/>
            <person name="Cullen D."/>
        </authorList>
    </citation>
    <scope>NUCLEOTIDE SEQUENCE [LARGE SCALE GENOMIC DNA]</scope>
    <source>
        <strain evidence="2 3">B</strain>
    </source>
</reference>
<protein>
    <submittedName>
        <fullName evidence="2">Uncharacterized protein</fullName>
    </submittedName>
</protein>
<sequence>MAKVPDLRRLYQARMQGDKAVPAGEDDTLRQQNATHRHVQKPRVRAQDAPGVLGSTRTPSAYYTRELAQRPAGAPSTAIRARRALSGLQGWGDDSAWRRPPWRASSMTISTAKHCRKDDKHGTEHARGRFLPFRDAPQAYRVRCELSAAAGGNPRQRADASHHRLSLIRCAHPASPPPRLPARSLISHGILRISPKRHATRMDYQAPYVLRPRTASQRQRAPV</sequence>
<proteinExistence type="predicted"/>
<gene>
    <name evidence="2" type="ORF">CERSUDRAFT_118436</name>
</gene>
<feature type="compositionally biased region" description="Basic residues" evidence="1">
    <location>
        <begin position="35"/>
        <end position="44"/>
    </location>
</feature>
<name>M2PBR4_CERS8</name>
<feature type="region of interest" description="Disordered" evidence="1">
    <location>
        <begin position="33"/>
        <end position="57"/>
    </location>
</feature>
<evidence type="ECO:0000313" key="2">
    <source>
        <dbReference type="EMBL" id="EMD33029.1"/>
    </source>
</evidence>
<accession>M2PBR4</accession>
<dbReference type="EMBL" id="KB445808">
    <property type="protein sequence ID" value="EMD33029.1"/>
    <property type="molecule type" value="Genomic_DNA"/>
</dbReference>
<organism evidence="2 3">
    <name type="scientific">Ceriporiopsis subvermispora (strain B)</name>
    <name type="common">White-rot fungus</name>
    <name type="synonym">Gelatoporia subvermispora</name>
    <dbReference type="NCBI Taxonomy" id="914234"/>
    <lineage>
        <taxon>Eukaryota</taxon>
        <taxon>Fungi</taxon>
        <taxon>Dikarya</taxon>
        <taxon>Basidiomycota</taxon>
        <taxon>Agaricomycotina</taxon>
        <taxon>Agaricomycetes</taxon>
        <taxon>Polyporales</taxon>
        <taxon>Gelatoporiaceae</taxon>
        <taxon>Gelatoporia</taxon>
    </lineage>
</organism>
<dbReference type="AlphaFoldDB" id="M2PBR4"/>
<dbReference type="HOGENOM" id="CLU_1239985_0_0_1"/>
<keyword evidence="3" id="KW-1185">Reference proteome</keyword>
<evidence type="ECO:0000256" key="1">
    <source>
        <dbReference type="SAM" id="MobiDB-lite"/>
    </source>
</evidence>
<evidence type="ECO:0000313" key="3">
    <source>
        <dbReference type="Proteomes" id="UP000016930"/>
    </source>
</evidence>
<dbReference type="Proteomes" id="UP000016930">
    <property type="component" value="Unassembled WGS sequence"/>
</dbReference>